<dbReference type="AlphaFoldDB" id="A0A934R7T3"/>
<dbReference type="RefSeq" id="WP_200352453.1">
    <property type="nucleotide sequence ID" value="NZ_BAABHZ010000001.1"/>
</dbReference>
<keyword evidence="2" id="KW-1185">Reference proteome</keyword>
<name>A0A934R7T3_9BACT</name>
<protein>
    <submittedName>
        <fullName evidence="1">Uncharacterized protein</fullName>
    </submittedName>
</protein>
<dbReference type="EMBL" id="JAENIK010000012">
    <property type="protein sequence ID" value="MBK1817513.1"/>
    <property type="molecule type" value="Genomic_DNA"/>
</dbReference>
<sequence length="178" mass="19407">MELKKFTIGSKAIKFAVVLNPESKDENVATEERNVTAHEEPLPELPAAFGKLPPVFCEIMELPAEYATGLSVTGFTISHTKQGTRSVKLHAKKQLETRTDFLHPMSSPMIQIDKPADGESGDVQLKDPKMLKALNKAIKEAENYAGGKRSQKLLNFNEGRAGLQALADQGQSQLGFGS</sequence>
<organism evidence="1 2">
    <name type="scientific">Luteolibacter yonseiensis</name>
    <dbReference type="NCBI Taxonomy" id="1144680"/>
    <lineage>
        <taxon>Bacteria</taxon>
        <taxon>Pseudomonadati</taxon>
        <taxon>Verrucomicrobiota</taxon>
        <taxon>Verrucomicrobiia</taxon>
        <taxon>Verrucomicrobiales</taxon>
        <taxon>Verrucomicrobiaceae</taxon>
        <taxon>Luteolibacter</taxon>
    </lineage>
</organism>
<evidence type="ECO:0000313" key="2">
    <source>
        <dbReference type="Proteomes" id="UP000600139"/>
    </source>
</evidence>
<gene>
    <name evidence="1" type="ORF">JIN84_17970</name>
</gene>
<accession>A0A934R7T3</accession>
<dbReference type="Proteomes" id="UP000600139">
    <property type="component" value="Unassembled WGS sequence"/>
</dbReference>
<proteinExistence type="predicted"/>
<evidence type="ECO:0000313" key="1">
    <source>
        <dbReference type="EMBL" id="MBK1817513.1"/>
    </source>
</evidence>
<comment type="caution">
    <text evidence="1">The sequence shown here is derived from an EMBL/GenBank/DDBJ whole genome shotgun (WGS) entry which is preliminary data.</text>
</comment>
<reference evidence="1" key="1">
    <citation type="submission" date="2021-01" db="EMBL/GenBank/DDBJ databases">
        <title>Modified the classification status of verrucomicrobia.</title>
        <authorList>
            <person name="Feng X."/>
        </authorList>
    </citation>
    <scope>NUCLEOTIDE SEQUENCE</scope>
    <source>
        <strain evidence="1">JCM 18052</strain>
    </source>
</reference>